<dbReference type="InterPro" id="IPR006342">
    <property type="entry name" value="FkbM_mtfrase"/>
</dbReference>
<reference evidence="2 3" key="1">
    <citation type="submission" date="2013-04" db="EMBL/GenBank/DDBJ databases">
        <title>Gluconobacter oxydans NBRC 3293 whole genome sequence.</title>
        <authorList>
            <person name="Matsutani M."/>
            <person name="Yakushi T."/>
            <person name="Matsushita K."/>
        </authorList>
    </citation>
    <scope>NUCLEOTIDE SEQUENCE [LARGE SCALE GENOMIC DNA]</scope>
    <source>
        <strain evidence="2 3">NBRC 3293</strain>
    </source>
</reference>
<dbReference type="InterPro" id="IPR029063">
    <property type="entry name" value="SAM-dependent_MTases_sf"/>
</dbReference>
<dbReference type="Proteomes" id="UP000484858">
    <property type="component" value="Unassembled WGS sequence"/>
</dbReference>
<dbReference type="EMBL" id="BARJ01000009">
    <property type="protein sequence ID" value="GEM17001.1"/>
    <property type="molecule type" value="Genomic_DNA"/>
</dbReference>
<evidence type="ECO:0000259" key="1">
    <source>
        <dbReference type="Pfam" id="PF05050"/>
    </source>
</evidence>
<dbReference type="Pfam" id="PF05050">
    <property type="entry name" value="Methyltransf_21"/>
    <property type="match status" value="1"/>
</dbReference>
<evidence type="ECO:0000313" key="3">
    <source>
        <dbReference type="Proteomes" id="UP000484858"/>
    </source>
</evidence>
<protein>
    <recommendedName>
        <fullName evidence="1">Methyltransferase FkbM domain-containing protein</fullName>
    </recommendedName>
</protein>
<dbReference type="PANTHER" id="PTHR34203">
    <property type="entry name" value="METHYLTRANSFERASE, FKBM FAMILY PROTEIN"/>
    <property type="match status" value="1"/>
</dbReference>
<dbReference type="InterPro" id="IPR052514">
    <property type="entry name" value="SAM-dependent_MTase"/>
</dbReference>
<proteinExistence type="predicted"/>
<dbReference type="AlphaFoldDB" id="A0A829WWA6"/>
<evidence type="ECO:0000313" key="2">
    <source>
        <dbReference type="EMBL" id="GEM17001.1"/>
    </source>
</evidence>
<dbReference type="PANTHER" id="PTHR34203:SF15">
    <property type="entry name" value="SLL1173 PROTEIN"/>
    <property type="match status" value="1"/>
</dbReference>
<dbReference type="NCBIfam" id="TIGR01444">
    <property type="entry name" value="fkbM_fam"/>
    <property type="match status" value="1"/>
</dbReference>
<dbReference type="SUPFAM" id="SSF53335">
    <property type="entry name" value="S-adenosyl-L-methionine-dependent methyltransferases"/>
    <property type="match status" value="1"/>
</dbReference>
<feature type="domain" description="Methyltransferase FkbM" evidence="1">
    <location>
        <begin position="105"/>
        <end position="255"/>
    </location>
</feature>
<name>A0A829WWA6_GLUOY</name>
<dbReference type="Gene3D" id="3.40.50.150">
    <property type="entry name" value="Vaccinia Virus protein VP39"/>
    <property type="match status" value="1"/>
</dbReference>
<gene>
    <name evidence="2" type="ORF">NBRC3293_1498</name>
</gene>
<comment type="caution">
    <text evidence="2">The sequence shown here is derived from an EMBL/GenBank/DDBJ whole genome shotgun (WGS) entry which is preliminary data.</text>
</comment>
<organism evidence="2 3">
    <name type="scientific">Gluconobacter oxydans NBRC 3293</name>
    <dbReference type="NCBI Taxonomy" id="1315969"/>
    <lineage>
        <taxon>Bacteria</taxon>
        <taxon>Pseudomonadati</taxon>
        <taxon>Pseudomonadota</taxon>
        <taxon>Alphaproteobacteria</taxon>
        <taxon>Acetobacterales</taxon>
        <taxon>Acetobacteraceae</taxon>
        <taxon>Gluconobacter</taxon>
    </lineage>
</organism>
<accession>A0A829WWA6</accession>
<sequence>MLDGHGLARALPFGTYPLTEAQKKIRKIFFNTPLGYSRLRRPFMERFKRDCSSGPVDATLFGLKVRFYPQDNQTDAKSAVCGACYNHRELKWLRRHLPKGGTFVDVGANMGFFSLYAAQREARVIAVEPNPVLFERLTTNLRLNGMQADLFRVAVGDQDGSCQLVQVNGDFGGGRIGAGQGAAVRIRPLVDILQACDVTAVHVLKIDIEGYEDRALLPFFRKAPAALWPDHLIMEDTEHGRWAQDVFPVLRRCGYERRGRSRGNILLSRF</sequence>